<gene>
    <name evidence="2" type="ORF">C5O19_20715</name>
</gene>
<comment type="caution">
    <text evidence="2">The sequence shown here is derived from an EMBL/GenBank/DDBJ whole genome shotgun (WGS) entry which is preliminary data.</text>
</comment>
<protein>
    <submittedName>
        <fullName evidence="2">Glyoxalase</fullName>
    </submittedName>
</protein>
<feature type="domain" description="VOC" evidence="1">
    <location>
        <begin position="3"/>
        <end position="119"/>
    </location>
</feature>
<dbReference type="EMBL" id="PTRA01000005">
    <property type="protein sequence ID" value="PQA54973.1"/>
    <property type="molecule type" value="Genomic_DNA"/>
</dbReference>
<dbReference type="InterPro" id="IPR037523">
    <property type="entry name" value="VOC_core"/>
</dbReference>
<dbReference type="OrthoDB" id="9796521at2"/>
<evidence type="ECO:0000313" key="2">
    <source>
        <dbReference type="EMBL" id="PQA54973.1"/>
    </source>
</evidence>
<accession>A0A2S7IGZ1</accession>
<dbReference type="InterPro" id="IPR004360">
    <property type="entry name" value="Glyas_Fos-R_dOase_dom"/>
</dbReference>
<name>A0A2S7IGZ1_9BACT</name>
<dbReference type="Proteomes" id="UP000239590">
    <property type="component" value="Unassembled WGS sequence"/>
</dbReference>
<evidence type="ECO:0000259" key="1">
    <source>
        <dbReference type="PROSITE" id="PS51819"/>
    </source>
</evidence>
<dbReference type="RefSeq" id="WP_104715295.1">
    <property type="nucleotide sequence ID" value="NZ_PTRA01000005.1"/>
</dbReference>
<evidence type="ECO:0000313" key="3">
    <source>
        <dbReference type="Proteomes" id="UP000239590"/>
    </source>
</evidence>
<keyword evidence="3" id="KW-1185">Reference proteome</keyword>
<dbReference type="SUPFAM" id="SSF54593">
    <property type="entry name" value="Glyoxalase/Bleomycin resistance protein/Dihydroxybiphenyl dioxygenase"/>
    <property type="match status" value="1"/>
</dbReference>
<sequence length="120" mass="13263">MRRLEFASLQVTNLEVSKDFYTTKLGFEEAGIPNPQACVFKYKQGEASFAIRTPIGNLEGKELGIGTSLWFAIDEEIEDLQAELVAKQVTLVGPIQVTPFGKILIAKDPDGYSITFLKAH</sequence>
<organism evidence="2 3">
    <name type="scientific">Siphonobacter curvatus</name>
    <dbReference type="NCBI Taxonomy" id="2094562"/>
    <lineage>
        <taxon>Bacteria</taxon>
        <taxon>Pseudomonadati</taxon>
        <taxon>Bacteroidota</taxon>
        <taxon>Cytophagia</taxon>
        <taxon>Cytophagales</taxon>
        <taxon>Cytophagaceae</taxon>
        <taxon>Siphonobacter</taxon>
    </lineage>
</organism>
<dbReference type="Pfam" id="PF00903">
    <property type="entry name" value="Glyoxalase"/>
    <property type="match status" value="1"/>
</dbReference>
<proteinExistence type="predicted"/>
<dbReference type="InterPro" id="IPR029068">
    <property type="entry name" value="Glyas_Bleomycin-R_OHBP_Dase"/>
</dbReference>
<reference evidence="3" key="1">
    <citation type="submission" date="2018-02" db="EMBL/GenBank/DDBJ databases">
        <title>Genome sequencing of Solimonas sp. HR-BB.</title>
        <authorList>
            <person name="Lee Y."/>
            <person name="Jeon C.O."/>
        </authorList>
    </citation>
    <scope>NUCLEOTIDE SEQUENCE [LARGE SCALE GENOMIC DNA]</scope>
    <source>
        <strain evidence="3">HR-U</strain>
    </source>
</reference>
<dbReference type="CDD" id="cd06587">
    <property type="entry name" value="VOC"/>
    <property type="match status" value="1"/>
</dbReference>
<dbReference type="Gene3D" id="3.10.180.10">
    <property type="entry name" value="2,3-Dihydroxybiphenyl 1,2-Dioxygenase, domain 1"/>
    <property type="match status" value="1"/>
</dbReference>
<dbReference type="PROSITE" id="PS51819">
    <property type="entry name" value="VOC"/>
    <property type="match status" value="1"/>
</dbReference>
<dbReference type="AlphaFoldDB" id="A0A2S7IGZ1"/>